<dbReference type="InterPro" id="IPR006170">
    <property type="entry name" value="PBP/GOBP"/>
</dbReference>
<organism evidence="2 3">
    <name type="scientific">Diabrotica balteata</name>
    <name type="common">Banded cucumber beetle</name>
    <dbReference type="NCBI Taxonomy" id="107213"/>
    <lineage>
        <taxon>Eukaryota</taxon>
        <taxon>Metazoa</taxon>
        <taxon>Ecdysozoa</taxon>
        <taxon>Arthropoda</taxon>
        <taxon>Hexapoda</taxon>
        <taxon>Insecta</taxon>
        <taxon>Pterygota</taxon>
        <taxon>Neoptera</taxon>
        <taxon>Endopterygota</taxon>
        <taxon>Coleoptera</taxon>
        <taxon>Polyphaga</taxon>
        <taxon>Cucujiformia</taxon>
        <taxon>Chrysomeloidea</taxon>
        <taxon>Chrysomelidae</taxon>
        <taxon>Galerucinae</taxon>
        <taxon>Diabroticina</taxon>
        <taxon>Diabroticites</taxon>
        <taxon>Diabrotica</taxon>
    </lineage>
</organism>
<keyword evidence="1" id="KW-0732">Signal</keyword>
<dbReference type="EMBL" id="OU898279">
    <property type="protein sequence ID" value="CAG9834044.1"/>
    <property type="molecule type" value="Genomic_DNA"/>
</dbReference>
<evidence type="ECO:0000313" key="3">
    <source>
        <dbReference type="Proteomes" id="UP001153709"/>
    </source>
</evidence>
<dbReference type="InterPro" id="IPR036728">
    <property type="entry name" value="PBP_GOBP_sf"/>
</dbReference>
<name>A0A9N9SZV2_DIABA</name>
<keyword evidence="3" id="KW-1185">Reference proteome</keyword>
<proteinExistence type="predicted"/>
<dbReference type="OrthoDB" id="8194670at2759"/>
<dbReference type="Gene3D" id="1.10.238.20">
    <property type="entry name" value="Pheromone/general odorant binding protein domain"/>
    <property type="match status" value="1"/>
</dbReference>
<reference evidence="2" key="1">
    <citation type="submission" date="2022-01" db="EMBL/GenBank/DDBJ databases">
        <authorList>
            <person name="King R."/>
        </authorList>
    </citation>
    <scope>NUCLEOTIDE SEQUENCE</scope>
</reference>
<gene>
    <name evidence="2" type="ORF">DIABBA_LOCUS7395</name>
</gene>
<dbReference type="CDD" id="cd23992">
    <property type="entry name" value="PBP_GOBP"/>
    <property type="match status" value="1"/>
</dbReference>
<accession>A0A9N9SZV2</accession>
<sequence length="136" mass="14719">MLKMKVLTLTFVVFLPYVISQNIAQFTPLIAAHQACASRTGIQPDLVSGMLQGRFPNNPVLAQHLFCIHQRLGVQNSDGSINRNRVEQLAGTIAPNASPERVQQVINTCAVDRGSPETTALEMDRCLYNSAGAALG</sequence>
<protein>
    <submittedName>
        <fullName evidence="2">Uncharacterized protein</fullName>
    </submittedName>
</protein>
<dbReference type="SUPFAM" id="SSF47565">
    <property type="entry name" value="Insect pheromone/odorant-binding proteins"/>
    <property type="match status" value="1"/>
</dbReference>
<feature type="chain" id="PRO_5040425456" evidence="1">
    <location>
        <begin position="21"/>
        <end position="136"/>
    </location>
</feature>
<evidence type="ECO:0000313" key="2">
    <source>
        <dbReference type="EMBL" id="CAG9834044.1"/>
    </source>
</evidence>
<feature type="signal peptide" evidence="1">
    <location>
        <begin position="1"/>
        <end position="20"/>
    </location>
</feature>
<dbReference type="AlphaFoldDB" id="A0A9N9SZV2"/>
<dbReference type="Proteomes" id="UP001153709">
    <property type="component" value="Chromosome 4"/>
</dbReference>
<dbReference type="GO" id="GO:0005549">
    <property type="term" value="F:odorant binding"/>
    <property type="evidence" value="ECO:0007669"/>
    <property type="project" value="InterPro"/>
</dbReference>
<dbReference type="Pfam" id="PF01395">
    <property type="entry name" value="PBP_GOBP"/>
    <property type="match status" value="1"/>
</dbReference>
<evidence type="ECO:0000256" key="1">
    <source>
        <dbReference type="SAM" id="SignalP"/>
    </source>
</evidence>
<dbReference type="SMART" id="SM00708">
    <property type="entry name" value="PhBP"/>
    <property type="match status" value="1"/>
</dbReference>